<dbReference type="InterPro" id="IPR027577">
    <property type="entry name" value="OvoA_Nterm"/>
</dbReference>
<dbReference type="EMBL" id="CP017599">
    <property type="protein sequence ID" value="AOX03361.1"/>
    <property type="molecule type" value="Genomic_DNA"/>
</dbReference>
<reference evidence="3" key="1">
    <citation type="submission" date="2016-10" db="EMBL/GenBank/DDBJ databases">
        <title>Comparative genomics uncovers the prolific and rare metabolic potential of the cyanobacterial genus Moorea.</title>
        <authorList>
            <person name="Leao T."/>
            <person name="Castelao G."/>
            <person name="Korobeynikov A."/>
            <person name="Monroe E.A."/>
            <person name="Podell S."/>
            <person name="Glukhov E."/>
            <person name="Allen E."/>
            <person name="Gerwick W.H."/>
            <person name="Gerwick L."/>
        </authorList>
    </citation>
    <scope>NUCLEOTIDE SEQUENCE [LARGE SCALE GENOMIC DNA]</scope>
    <source>
        <strain evidence="3">PAL-8-15-08-1</strain>
    </source>
</reference>
<name>A0A1D8U0C7_9CYAN</name>
<evidence type="ECO:0000313" key="2">
    <source>
        <dbReference type="EMBL" id="AOX03361.1"/>
    </source>
</evidence>
<dbReference type="RefSeq" id="WP_070395742.1">
    <property type="nucleotide sequence ID" value="NZ_CP017599.1"/>
</dbReference>
<gene>
    <name evidence="2" type="ORF">BJP34_31475</name>
</gene>
<dbReference type="InterPro" id="IPR051043">
    <property type="entry name" value="Sulfatase_Mod_Factor_Kinase"/>
</dbReference>
<dbReference type="GO" id="GO:0120147">
    <property type="term" value="F:formylglycine-generating oxidase activity"/>
    <property type="evidence" value="ECO:0007669"/>
    <property type="project" value="TreeGrafter"/>
</dbReference>
<dbReference type="BRENDA" id="1.14.99.52">
    <property type="organism ID" value="14178"/>
</dbReference>
<dbReference type="SMR" id="A0A1D8U0C7"/>
<dbReference type="Gene3D" id="3.90.1580.10">
    <property type="entry name" value="paralog of FGE (formylglycine-generating enzyme)"/>
    <property type="match status" value="1"/>
</dbReference>
<dbReference type="NCBIfam" id="TIGR04344">
    <property type="entry name" value="ovoA_Nterm"/>
    <property type="match status" value="1"/>
</dbReference>
<evidence type="ECO:0000259" key="1">
    <source>
        <dbReference type="Pfam" id="PF03781"/>
    </source>
</evidence>
<dbReference type="Pfam" id="PF03781">
    <property type="entry name" value="FGE-sulfatase"/>
    <property type="match status" value="1"/>
</dbReference>
<dbReference type="SUPFAM" id="SSF56436">
    <property type="entry name" value="C-type lectin-like"/>
    <property type="match status" value="1"/>
</dbReference>
<dbReference type="InterPro" id="IPR016187">
    <property type="entry name" value="CTDL_fold"/>
</dbReference>
<sequence>MDTLESTQFPRLDTCSRETIINYFKNSWELEDVLMKSLVGEETFYISPDPLRNRLIFYLGHSAVFYINKFLGVGLLDKPINPNYEILFEIGVDPETPEELDQATKDIHWPTVEEVWRYRDQVYGVVIETIEKTPLNLPIHQNHPLWALMMGIEHSRTHFETSSMLIRQLPVERLERPESWNYAVSNGKVSKNEMLQVSGGSIELGKPEDYPTYGWDSEYGNRSVEVKPFFASQYLITNGEFLEFLNDNGYDNLDYWDKESWTWKTTYNIKHPKFWIPTNAGYNCGYNYRAMFDEIDLPLDWPVEVNHHEAMAYCRWKGQGIRLMSEAEWNLATAEPDKSNTNFQQDPFAIQDYNLNLKFGSPSPVGMLETAKSPAGLYDLRGNVWEWLSDDFKPLPGFKPHRLYEDYSAPFFDTQHNMMLGGAWVTTGTEASTFYRNWFRPYFYQHAGFRIAAS</sequence>
<organism evidence="2 3">
    <name type="scientific">Moorena producens PAL-8-15-08-1</name>
    <dbReference type="NCBI Taxonomy" id="1458985"/>
    <lineage>
        <taxon>Bacteria</taxon>
        <taxon>Bacillati</taxon>
        <taxon>Cyanobacteriota</taxon>
        <taxon>Cyanophyceae</taxon>
        <taxon>Coleofasciculales</taxon>
        <taxon>Coleofasciculaceae</taxon>
        <taxon>Moorena</taxon>
    </lineage>
</organism>
<dbReference type="OrthoDB" id="9768004at2"/>
<dbReference type="AlphaFoldDB" id="A0A1D8U0C7"/>
<dbReference type="PANTHER" id="PTHR23150">
    <property type="entry name" value="SULFATASE MODIFYING FACTOR 1, 2"/>
    <property type="match status" value="1"/>
</dbReference>
<dbReference type="Proteomes" id="UP000177870">
    <property type="component" value="Chromosome"/>
</dbReference>
<proteinExistence type="predicted"/>
<dbReference type="PANTHER" id="PTHR23150:SF26">
    <property type="entry name" value="GENERIC METHYLTRANSFERASE"/>
    <property type="match status" value="1"/>
</dbReference>
<protein>
    <submittedName>
        <fullName evidence="2">5-histidylcysteine sulfoxide synthase</fullName>
    </submittedName>
</protein>
<feature type="domain" description="Sulfatase-modifying factor enzyme-like" evidence="1">
    <location>
        <begin position="192"/>
        <end position="452"/>
    </location>
</feature>
<accession>A0A1D8U0C7</accession>
<dbReference type="STRING" id="1458985.BJP34_31475"/>
<dbReference type="InterPro" id="IPR042095">
    <property type="entry name" value="SUMF_sf"/>
</dbReference>
<dbReference type="InterPro" id="IPR005532">
    <property type="entry name" value="SUMF_dom"/>
</dbReference>
<dbReference type="KEGG" id="mpro:BJP34_31475"/>
<evidence type="ECO:0000313" key="3">
    <source>
        <dbReference type="Proteomes" id="UP000177870"/>
    </source>
</evidence>